<dbReference type="Gene3D" id="1.20.1440.130">
    <property type="entry name" value="VKOR domain"/>
    <property type="match status" value="1"/>
</dbReference>
<evidence type="ECO:0000256" key="7">
    <source>
        <dbReference type="ARBA" id="ARBA00023136"/>
    </source>
</evidence>
<feature type="transmembrane region" description="Helical" evidence="11">
    <location>
        <begin position="110"/>
        <end position="131"/>
    </location>
</feature>
<evidence type="ECO:0000256" key="6">
    <source>
        <dbReference type="ARBA" id="ARBA00023002"/>
    </source>
</evidence>
<dbReference type="GO" id="GO:0016491">
    <property type="term" value="F:oxidoreductase activity"/>
    <property type="evidence" value="ECO:0007669"/>
    <property type="project" value="UniProtKB-KW"/>
</dbReference>
<keyword evidence="3 11" id="KW-0812">Transmembrane</keyword>
<evidence type="ECO:0000256" key="2">
    <source>
        <dbReference type="ARBA" id="ARBA00006214"/>
    </source>
</evidence>
<dbReference type="AlphaFoldDB" id="M0QCZ7"/>
<feature type="transmembrane region" description="Helical" evidence="11">
    <location>
        <begin position="137"/>
        <end position="159"/>
    </location>
</feature>
<dbReference type="eggNOG" id="COG4243">
    <property type="taxonomic scope" value="Bacteria"/>
</dbReference>
<feature type="transmembrane region" description="Helical" evidence="11">
    <location>
        <begin position="179"/>
        <end position="197"/>
    </location>
</feature>
<name>M0QCZ7_9ACTN</name>
<keyword evidence="8" id="KW-1015">Disulfide bond</keyword>
<feature type="compositionally biased region" description="Polar residues" evidence="10">
    <location>
        <begin position="10"/>
        <end position="20"/>
    </location>
</feature>
<comment type="similarity">
    <text evidence="2">Belongs to the VKOR family.</text>
</comment>
<evidence type="ECO:0000256" key="3">
    <source>
        <dbReference type="ARBA" id="ARBA00022692"/>
    </source>
</evidence>
<comment type="caution">
    <text evidence="13">The sequence shown here is derived from an EMBL/GenBank/DDBJ whole genome shotgun (WGS) entry which is preliminary data.</text>
</comment>
<dbReference type="InterPro" id="IPR012932">
    <property type="entry name" value="VKOR"/>
</dbReference>
<feature type="transmembrane region" description="Helical" evidence="11">
    <location>
        <begin position="26"/>
        <end position="44"/>
    </location>
</feature>
<dbReference type="Proteomes" id="UP000011666">
    <property type="component" value="Unassembled WGS sequence"/>
</dbReference>
<sequence>MTPTDADAEATSTHAGSATPTRGGSWALLVAGIAGLAAAAALTIERFELLVNPSYVPSCSINPILSCGSVMVTDQASVFGFPNPIIGIAAFSVVVTTGILSVARVSLPRWYWVGLFVGALLGLGFVGWLISQSLYEIHALCPYCMVVWTIIMPIVVIAAERALHGIGGRAVQAVLSWRWIVAILYYAVVVVLIFLEFQDYWISLVS</sequence>
<evidence type="ECO:0000256" key="8">
    <source>
        <dbReference type="ARBA" id="ARBA00023157"/>
    </source>
</evidence>
<evidence type="ECO:0000256" key="4">
    <source>
        <dbReference type="ARBA" id="ARBA00022719"/>
    </source>
</evidence>
<dbReference type="OrthoDB" id="9783799at2"/>
<keyword evidence="6" id="KW-0560">Oxidoreductase</keyword>
<dbReference type="SMART" id="SM00756">
    <property type="entry name" value="VKc"/>
    <property type="match status" value="1"/>
</dbReference>
<dbReference type="Pfam" id="PF07884">
    <property type="entry name" value="VKOR"/>
    <property type="match status" value="1"/>
</dbReference>
<organism evidence="13 14">
    <name type="scientific">Gordonia soli NBRC 108243</name>
    <dbReference type="NCBI Taxonomy" id="1223545"/>
    <lineage>
        <taxon>Bacteria</taxon>
        <taxon>Bacillati</taxon>
        <taxon>Actinomycetota</taxon>
        <taxon>Actinomycetes</taxon>
        <taxon>Mycobacteriales</taxon>
        <taxon>Gordoniaceae</taxon>
        <taxon>Gordonia</taxon>
    </lineage>
</organism>
<evidence type="ECO:0000256" key="5">
    <source>
        <dbReference type="ARBA" id="ARBA00022989"/>
    </source>
</evidence>
<dbReference type="CDD" id="cd12922">
    <property type="entry name" value="VKOR_5"/>
    <property type="match status" value="1"/>
</dbReference>
<keyword evidence="5 11" id="KW-1133">Transmembrane helix</keyword>
<protein>
    <recommendedName>
        <fullName evidence="12">Vitamin K epoxide reductase domain-containing protein</fullName>
    </recommendedName>
</protein>
<evidence type="ECO:0000256" key="10">
    <source>
        <dbReference type="SAM" id="MobiDB-lite"/>
    </source>
</evidence>
<evidence type="ECO:0000256" key="9">
    <source>
        <dbReference type="ARBA" id="ARBA00023284"/>
    </source>
</evidence>
<feature type="transmembrane region" description="Helical" evidence="11">
    <location>
        <begin position="85"/>
        <end position="103"/>
    </location>
</feature>
<accession>M0QCZ7</accession>
<dbReference type="InterPro" id="IPR038354">
    <property type="entry name" value="VKOR_sf"/>
</dbReference>
<feature type="domain" description="Vitamin K epoxide reductase" evidence="12">
    <location>
        <begin position="21"/>
        <end position="162"/>
    </location>
</feature>
<dbReference type="GO" id="GO:0016020">
    <property type="term" value="C:membrane"/>
    <property type="evidence" value="ECO:0007669"/>
    <property type="project" value="UniProtKB-SubCell"/>
</dbReference>
<dbReference type="STRING" id="1223545.GS4_02_01940"/>
<dbReference type="EMBL" id="BANX01000002">
    <property type="protein sequence ID" value="GAC66483.1"/>
    <property type="molecule type" value="Genomic_DNA"/>
</dbReference>
<evidence type="ECO:0000256" key="11">
    <source>
        <dbReference type="SAM" id="Phobius"/>
    </source>
</evidence>
<feature type="region of interest" description="Disordered" evidence="10">
    <location>
        <begin position="1"/>
        <end position="20"/>
    </location>
</feature>
<keyword evidence="7 11" id="KW-0472">Membrane</keyword>
<proteinExistence type="inferred from homology"/>
<keyword evidence="9" id="KW-0676">Redox-active center</keyword>
<keyword evidence="4" id="KW-0874">Quinone</keyword>
<evidence type="ECO:0000313" key="13">
    <source>
        <dbReference type="EMBL" id="GAC66483.1"/>
    </source>
</evidence>
<gene>
    <name evidence="13" type="ORF">GS4_02_01940</name>
</gene>
<evidence type="ECO:0000256" key="1">
    <source>
        <dbReference type="ARBA" id="ARBA00004141"/>
    </source>
</evidence>
<reference evidence="13 14" key="1">
    <citation type="submission" date="2013-01" db="EMBL/GenBank/DDBJ databases">
        <title>Whole genome shotgun sequence of Gordonia soli NBRC 108243.</title>
        <authorList>
            <person name="Isaki-Nakamura S."/>
            <person name="Hosoyama A."/>
            <person name="Tsuchikane K."/>
            <person name="Ando Y."/>
            <person name="Baba S."/>
            <person name="Ohji S."/>
            <person name="Hamada M."/>
            <person name="Tamura T."/>
            <person name="Yamazoe A."/>
            <person name="Yamazaki S."/>
            <person name="Fujita N."/>
        </authorList>
    </citation>
    <scope>NUCLEOTIDE SEQUENCE [LARGE SCALE GENOMIC DNA]</scope>
    <source>
        <strain evidence="13 14">NBRC 108243</strain>
    </source>
</reference>
<evidence type="ECO:0000313" key="14">
    <source>
        <dbReference type="Proteomes" id="UP000011666"/>
    </source>
</evidence>
<dbReference type="InterPro" id="IPR041714">
    <property type="entry name" value="VKOR_Actinobacteria"/>
</dbReference>
<dbReference type="GO" id="GO:0048038">
    <property type="term" value="F:quinone binding"/>
    <property type="evidence" value="ECO:0007669"/>
    <property type="project" value="UniProtKB-KW"/>
</dbReference>
<keyword evidence="14" id="KW-1185">Reference proteome</keyword>
<comment type="subcellular location">
    <subcellularLocation>
        <location evidence="1">Membrane</location>
        <topology evidence="1">Multi-pass membrane protein</topology>
    </subcellularLocation>
</comment>
<evidence type="ECO:0000259" key="12">
    <source>
        <dbReference type="SMART" id="SM00756"/>
    </source>
</evidence>